<accession>A0AAD6RH23</accession>
<organism evidence="1 2">
    <name type="scientific">Populus alba x Populus x berolinensis</name>
    <dbReference type="NCBI Taxonomy" id="444605"/>
    <lineage>
        <taxon>Eukaryota</taxon>
        <taxon>Viridiplantae</taxon>
        <taxon>Streptophyta</taxon>
        <taxon>Embryophyta</taxon>
        <taxon>Tracheophyta</taxon>
        <taxon>Spermatophyta</taxon>
        <taxon>Magnoliopsida</taxon>
        <taxon>eudicotyledons</taxon>
        <taxon>Gunneridae</taxon>
        <taxon>Pentapetalae</taxon>
        <taxon>rosids</taxon>
        <taxon>fabids</taxon>
        <taxon>Malpighiales</taxon>
        <taxon>Salicaceae</taxon>
        <taxon>Saliceae</taxon>
        <taxon>Populus</taxon>
    </lineage>
</organism>
<dbReference type="Proteomes" id="UP001164929">
    <property type="component" value="Chromosome 2"/>
</dbReference>
<keyword evidence="2" id="KW-1185">Reference proteome</keyword>
<evidence type="ECO:0000313" key="1">
    <source>
        <dbReference type="EMBL" id="KAJ7008516.1"/>
    </source>
</evidence>
<name>A0AAD6RH23_9ROSI</name>
<sequence length="107" mass="11665">MSTSSHEDIKCFPLFNVVSVTEDELMRILVLVSNFLPGYHQVINEWNVAISAYRAYNLEGKKVGTVDLKAAAALGLTAVEVIGSNVVSITKDELMRVECGGYCIQGL</sequence>
<dbReference type="EMBL" id="JAQIZT010000002">
    <property type="protein sequence ID" value="KAJ7008516.1"/>
    <property type="molecule type" value="Genomic_DNA"/>
</dbReference>
<dbReference type="Gene3D" id="3.40.50.720">
    <property type="entry name" value="NAD(P)-binding Rossmann-like Domain"/>
    <property type="match status" value="1"/>
</dbReference>
<dbReference type="AlphaFoldDB" id="A0AAD6RH23"/>
<gene>
    <name evidence="1" type="ORF">NC653_007247</name>
</gene>
<evidence type="ECO:0000313" key="2">
    <source>
        <dbReference type="Proteomes" id="UP001164929"/>
    </source>
</evidence>
<protein>
    <submittedName>
        <fullName evidence="1">Uncharacterized protein</fullName>
    </submittedName>
</protein>
<proteinExistence type="predicted"/>
<reference evidence="1" key="1">
    <citation type="journal article" date="2023" name="Mol. Ecol. Resour.">
        <title>Chromosome-level genome assembly of a triploid poplar Populus alba 'Berolinensis'.</title>
        <authorList>
            <person name="Chen S."/>
            <person name="Yu Y."/>
            <person name="Wang X."/>
            <person name="Wang S."/>
            <person name="Zhang T."/>
            <person name="Zhou Y."/>
            <person name="He R."/>
            <person name="Meng N."/>
            <person name="Wang Y."/>
            <person name="Liu W."/>
            <person name="Liu Z."/>
            <person name="Liu J."/>
            <person name="Guo Q."/>
            <person name="Huang H."/>
            <person name="Sederoff R.R."/>
            <person name="Wang G."/>
            <person name="Qu G."/>
            <person name="Chen S."/>
        </authorList>
    </citation>
    <scope>NUCLEOTIDE SEQUENCE</scope>
    <source>
        <strain evidence="1">SC-2020</strain>
    </source>
</reference>
<comment type="caution">
    <text evidence="1">The sequence shown here is derived from an EMBL/GenBank/DDBJ whole genome shotgun (WGS) entry which is preliminary data.</text>
</comment>